<dbReference type="STRING" id="158500.BES08_04145"/>
<dbReference type="PANTHER" id="PTHR37314:SF4">
    <property type="entry name" value="UPF0700 TRANSMEMBRANE PROTEIN YOAK"/>
    <property type="match status" value="1"/>
</dbReference>
<keyword evidence="1" id="KW-1133">Transmembrane helix</keyword>
<name>A0A031JB63_9SPHN</name>
<evidence type="ECO:0000313" key="3">
    <source>
        <dbReference type="Proteomes" id="UP000024329"/>
    </source>
</evidence>
<protein>
    <submittedName>
        <fullName evidence="2">Membrane protein</fullName>
    </submittedName>
</protein>
<dbReference type="Proteomes" id="UP000024329">
    <property type="component" value="Unassembled WGS sequence"/>
</dbReference>
<evidence type="ECO:0000256" key="1">
    <source>
        <dbReference type="SAM" id="Phobius"/>
    </source>
</evidence>
<reference evidence="2 3" key="1">
    <citation type="submission" date="2014-03" db="EMBL/GenBank/DDBJ databases">
        <title>Whole genome sequence of Novosphingobium resinovorum KF1.</title>
        <authorList>
            <person name="Gan H.M."/>
            <person name="Gan H.Y."/>
            <person name="Chew T.H."/>
            <person name="Savka M.A."/>
        </authorList>
    </citation>
    <scope>NUCLEOTIDE SEQUENCE [LARGE SCALE GENOMIC DNA]</scope>
    <source>
        <strain evidence="2 3">KF1</strain>
    </source>
</reference>
<gene>
    <name evidence="2" type="ORF">BV97_05421</name>
</gene>
<evidence type="ECO:0000313" key="2">
    <source>
        <dbReference type="EMBL" id="EZP70497.1"/>
    </source>
</evidence>
<keyword evidence="1" id="KW-0812">Transmembrane</keyword>
<proteinExistence type="predicted"/>
<sequence length="215" mass="22124">MIAYEKRFWVLAAMLAALAGFVDAIGFISLGGFFVSFMSGNSTRVAVGLVRDIPAAFIAGSLVLSFVFGVIAGTCVASRATRHRKPAVLALVTVLLTAAASLSEVTSHLPAAMVLAAAMGAENAVFQRNGEVSIGVTYMNGALVKLGQHIAAALMGGPKWNWAPYLILWASLVCGACLGASTFIRAGNVAIWMAVVAAASMTAYAAMAGPSKRAP</sequence>
<dbReference type="Pfam" id="PF06912">
    <property type="entry name" value="DUF1275"/>
    <property type="match status" value="1"/>
</dbReference>
<dbReference type="PANTHER" id="PTHR37314">
    <property type="entry name" value="SLR0142 PROTEIN"/>
    <property type="match status" value="1"/>
</dbReference>
<keyword evidence="1" id="KW-0472">Membrane</keyword>
<dbReference type="EMBL" id="JFYZ01000066">
    <property type="protein sequence ID" value="EZP70497.1"/>
    <property type="molecule type" value="Genomic_DNA"/>
</dbReference>
<dbReference type="AlphaFoldDB" id="A0A031JB63"/>
<comment type="caution">
    <text evidence="2">The sequence shown here is derived from an EMBL/GenBank/DDBJ whole genome shotgun (WGS) entry which is preliminary data.</text>
</comment>
<accession>A0A031JB63</accession>
<feature type="transmembrane region" description="Helical" evidence="1">
    <location>
        <begin position="165"/>
        <end position="184"/>
    </location>
</feature>
<feature type="transmembrane region" description="Helical" evidence="1">
    <location>
        <begin position="190"/>
        <end position="209"/>
    </location>
</feature>
<feature type="transmembrane region" description="Helical" evidence="1">
    <location>
        <begin position="87"/>
        <end position="103"/>
    </location>
</feature>
<feature type="transmembrane region" description="Helical" evidence="1">
    <location>
        <begin position="12"/>
        <end position="35"/>
    </location>
</feature>
<organism evidence="2 3">
    <name type="scientific">Novosphingobium resinovorum</name>
    <dbReference type="NCBI Taxonomy" id="158500"/>
    <lineage>
        <taxon>Bacteria</taxon>
        <taxon>Pseudomonadati</taxon>
        <taxon>Pseudomonadota</taxon>
        <taxon>Alphaproteobacteria</taxon>
        <taxon>Sphingomonadales</taxon>
        <taxon>Sphingomonadaceae</taxon>
        <taxon>Novosphingobium</taxon>
    </lineage>
</organism>
<dbReference type="eggNOG" id="COG3619">
    <property type="taxonomic scope" value="Bacteria"/>
</dbReference>
<dbReference type="InterPro" id="IPR010699">
    <property type="entry name" value="DUF1275"/>
</dbReference>
<dbReference type="PATRIC" id="fig|158500.4.peg.5494"/>
<dbReference type="RefSeq" id="WP_036530545.1">
    <property type="nucleotide sequence ID" value="NZ_JFYZ01000066.1"/>
</dbReference>
<feature type="transmembrane region" description="Helical" evidence="1">
    <location>
        <begin position="55"/>
        <end position="75"/>
    </location>
</feature>